<evidence type="ECO:0000313" key="3">
    <source>
        <dbReference type="Proteomes" id="UP000622604"/>
    </source>
</evidence>
<evidence type="ECO:0000313" key="1">
    <source>
        <dbReference type="EMBL" id="GGZ75119.1"/>
    </source>
</evidence>
<gene>
    <name evidence="1" type="ORF">GCM10011274_36670</name>
    <name evidence="2" type="ORF">JEU11_13945</name>
</gene>
<dbReference type="AlphaFoldDB" id="A0A8H9ICE2"/>
<dbReference type="Proteomes" id="UP000649232">
    <property type="component" value="Unassembled WGS sequence"/>
</dbReference>
<evidence type="ECO:0000313" key="4">
    <source>
        <dbReference type="Proteomes" id="UP000649232"/>
    </source>
</evidence>
<name>A0A8H9ICE2_9ALTE</name>
<reference evidence="1" key="2">
    <citation type="submission" date="2020-09" db="EMBL/GenBank/DDBJ databases">
        <authorList>
            <person name="Sun Q."/>
            <person name="Kim S."/>
        </authorList>
    </citation>
    <scope>NUCLEOTIDE SEQUENCE</scope>
    <source>
        <strain evidence="1">KCTC 32337</strain>
    </source>
</reference>
<organism evidence="1 3">
    <name type="scientific">Paraglaciecola chathamensis</name>
    <dbReference type="NCBI Taxonomy" id="368405"/>
    <lineage>
        <taxon>Bacteria</taxon>
        <taxon>Pseudomonadati</taxon>
        <taxon>Pseudomonadota</taxon>
        <taxon>Gammaproteobacteria</taxon>
        <taxon>Alteromonadales</taxon>
        <taxon>Alteromonadaceae</taxon>
        <taxon>Paraglaciecola</taxon>
    </lineage>
</organism>
<dbReference type="EMBL" id="BMZC01000012">
    <property type="protein sequence ID" value="GGZ75119.1"/>
    <property type="molecule type" value="Genomic_DNA"/>
</dbReference>
<reference evidence="1" key="1">
    <citation type="journal article" date="2014" name="Int. J. Syst. Evol. Microbiol.">
        <title>Complete genome sequence of Corynebacterium casei LMG S-19264T (=DSM 44701T), isolated from a smear-ripened cheese.</title>
        <authorList>
            <consortium name="US DOE Joint Genome Institute (JGI-PGF)"/>
            <person name="Walter F."/>
            <person name="Albersmeier A."/>
            <person name="Kalinowski J."/>
            <person name="Ruckert C."/>
        </authorList>
    </citation>
    <scope>NUCLEOTIDE SEQUENCE</scope>
    <source>
        <strain evidence="1">KCTC 32337</strain>
    </source>
</reference>
<proteinExistence type="predicted"/>
<dbReference type="Proteomes" id="UP000622604">
    <property type="component" value="Unassembled WGS sequence"/>
</dbReference>
<evidence type="ECO:0000313" key="2">
    <source>
        <dbReference type="EMBL" id="MBJ2137559.1"/>
    </source>
</evidence>
<dbReference type="EMBL" id="JAEILT010000021">
    <property type="protein sequence ID" value="MBJ2137559.1"/>
    <property type="molecule type" value="Genomic_DNA"/>
</dbReference>
<accession>A0A8H9ICE2</accession>
<reference evidence="2 4" key="3">
    <citation type="submission" date="2020-12" db="EMBL/GenBank/DDBJ databases">
        <title>Draft genome sequences of nine environmental bacterial isolates colonizing plastic.</title>
        <authorList>
            <person name="Borre I."/>
            <person name="Sonnenschein E.C."/>
        </authorList>
    </citation>
    <scope>NUCLEOTIDE SEQUENCE [LARGE SCALE GENOMIC DNA]</scope>
    <source>
        <strain evidence="2 4">IB30</strain>
    </source>
</reference>
<dbReference type="RefSeq" id="WP_013752639.1">
    <property type="nucleotide sequence ID" value="NZ_BMZC01000012.1"/>
</dbReference>
<comment type="caution">
    <text evidence="1">The sequence shown here is derived from an EMBL/GenBank/DDBJ whole genome shotgun (WGS) entry which is preliminary data.</text>
</comment>
<sequence>MHAVPLPNSVSSLTDRLHVLEFHWHGVGLQIPKFALYACVPNPTFTCFVQRHHRQIAIMEFGRYTLPILDPLEDDLDDQANFVAIVSVARGNRFGLYGFPADNQGQSFTLPLDHESVPRIVEYFI</sequence>
<protein>
    <submittedName>
        <fullName evidence="1">Uncharacterized protein</fullName>
    </submittedName>
</protein>